<protein>
    <submittedName>
        <fullName evidence="1">Uncharacterized protein</fullName>
    </submittedName>
</protein>
<dbReference type="EMBL" id="LAZR01005074">
    <property type="protein sequence ID" value="KKN03086.1"/>
    <property type="molecule type" value="Genomic_DNA"/>
</dbReference>
<comment type="caution">
    <text evidence="1">The sequence shown here is derived from an EMBL/GenBank/DDBJ whole genome shotgun (WGS) entry which is preliminary data.</text>
</comment>
<sequence>MSLKVVFIKEMDEDIWLRARIAALKRKKNLSQWMIEAIRVKLLKENG</sequence>
<reference evidence="1" key="1">
    <citation type="journal article" date="2015" name="Nature">
        <title>Complex archaea that bridge the gap between prokaryotes and eukaryotes.</title>
        <authorList>
            <person name="Spang A."/>
            <person name="Saw J.H."/>
            <person name="Jorgensen S.L."/>
            <person name="Zaremba-Niedzwiedzka K."/>
            <person name="Martijn J."/>
            <person name="Lind A.E."/>
            <person name="van Eijk R."/>
            <person name="Schleper C."/>
            <person name="Guy L."/>
            <person name="Ettema T.J."/>
        </authorList>
    </citation>
    <scope>NUCLEOTIDE SEQUENCE</scope>
</reference>
<dbReference type="AlphaFoldDB" id="A0A0F9PPR1"/>
<gene>
    <name evidence="1" type="ORF">LCGC14_1111130</name>
</gene>
<evidence type="ECO:0000313" key="1">
    <source>
        <dbReference type="EMBL" id="KKN03086.1"/>
    </source>
</evidence>
<name>A0A0F9PPR1_9ZZZZ</name>
<organism evidence="1">
    <name type="scientific">marine sediment metagenome</name>
    <dbReference type="NCBI Taxonomy" id="412755"/>
    <lineage>
        <taxon>unclassified sequences</taxon>
        <taxon>metagenomes</taxon>
        <taxon>ecological metagenomes</taxon>
    </lineage>
</organism>
<accession>A0A0F9PPR1</accession>
<proteinExistence type="predicted"/>